<proteinExistence type="predicted"/>
<gene>
    <name evidence="1" type="ORF">LQ327_15585</name>
</gene>
<evidence type="ECO:0000313" key="1">
    <source>
        <dbReference type="EMBL" id="MCD2194793.1"/>
    </source>
</evidence>
<organism evidence="1 2">
    <name type="scientific">Actinomycetospora endophytica</name>
    <dbReference type="NCBI Taxonomy" id="2291215"/>
    <lineage>
        <taxon>Bacteria</taxon>
        <taxon>Bacillati</taxon>
        <taxon>Actinomycetota</taxon>
        <taxon>Actinomycetes</taxon>
        <taxon>Pseudonocardiales</taxon>
        <taxon>Pseudonocardiaceae</taxon>
        <taxon>Actinomycetospora</taxon>
    </lineage>
</organism>
<reference evidence="1 2" key="1">
    <citation type="submission" date="2021-11" db="EMBL/GenBank/DDBJ databases">
        <title>Draft genome sequence of Actinomycetospora sp. SF1 isolated from the rhizosphere soil.</title>
        <authorList>
            <person name="Duangmal K."/>
            <person name="Chantavorakit T."/>
        </authorList>
    </citation>
    <scope>NUCLEOTIDE SEQUENCE [LARGE SCALE GENOMIC DNA]</scope>
    <source>
        <strain evidence="1 2">TBRC 5722</strain>
    </source>
</reference>
<evidence type="ECO:0000313" key="2">
    <source>
        <dbReference type="Proteomes" id="UP001199469"/>
    </source>
</evidence>
<comment type="caution">
    <text evidence="1">The sequence shown here is derived from an EMBL/GenBank/DDBJ whole genome shotgun (WGS) entry which is preliminary data.</text>
</comment>
<dbReference type="Proteomes" id="UP001199469">
    <property type="component" value="Unassembled WGS sequence"/>
</dbReference>
<protein>
    <submittedName>
        <fullName evidence="1">Uncharacterized protein</fullName>
    </submittedName>
</protein>
<accession>A0ABS8P990</accession>
<dbReference type="EMBL" id="JAJNDB010000003">
    <property type="protein sequence ID" value="MCD2194793.1"/>
    <property type="molecule type" value="Genomic_DNA"/>
</dbReference>
<keyword evidence="2" id="KW-1185">Reference proteome</keyword>
<name>A0ABS8P990_9PSEU</name>
<sequence>MSSPGSRRAPSATSSPRQDVTAWERAWGLLPRSWAASLLRLVLGLFGVVLPPASRWDPVLRRQITRSLVVDITTDDGVARRWSFDGPGRRARSTTVTAGAPDHALRFATSGQALATLLSTRTVDRVVAGVVTQRMRIEGSAFVVIWFHGLTRRIVRIGRRRGPRVRPPGAYLSPDPSLDGDETITREPAVTVLDPTWTDAWRARARLWMPRGGAGEPMPEP</sequence>
<dbReference type="RefSeq" id="WP_230735232.1">
    <property type="nucleotide sequence ID" value="NZ_JAJNDB010000003.1"/>
</dbReference>